<dbReference type="GO" id="GO:0006096">
    <property type="term" value="P:glycolytic process"/>
    <property type="evidence" value="ECO:0007669"/>
    <property type="project" value="UniProtKB-UniRule"/>
</dbReference>
<evidence type="ECO:0000256" key="2">
    <source>
        <dbReference type="ARBA" id="ARBA00004939"/>
    </source>
</evidence>
<feature type="binding site" evidence="8">
    <location>
        <position position="177"/>
    </location>
    <ligand>
        <name>substrate</name>
    </ligand>
</feature>
<dbReference type="RefSeq" id="WP_095618519.1">
    <property type="nucleotide sequence ID" value="NZ_NSKD01000009.1"/>
</dbReference>
<evidence type="ECO:0000256" key="9">
    <source>
        <dbReference type="RuleBase" id="RU363013"/>
    </source>
</evidence>
<dbReference type="GO" id="GO:0005829">
    <property type="term" value="C:cytosol"/>
    <property type="evidence" value="ECO:0007669"/>
    <property type="project" value="TreeGrafter"/>
</dbReference>
<comment type="function">
    <text evidence="8">Involved in the gluconeogenesis. Catalyzes stereospecifically the conversion of dihydroxyacetone phosphate (DHAP) to D-glyceraldehyde-3-phosphate (G3P).</text>
</comment>
<comment type="catalytic activity">
    <reaction evidence="8 9">
        <text>D-glyceraldehyde 3-phosphate = dihydroxyacetone phosphate</text>
        <dbReference type="Rhea" id="RHEA:18585"/>
        <dbReference type="ChEBI" id="CHEBI:57642"/>
        <dbReference type="ChEBI" id="CHEBI:59776"/>
        <dbReference type="EC" id="5.3.1.1"/>
    </reaction>
</comment>
<evidence type="ECO:0000256" key="4">
    <source>
        <dbReference type="ARBA" id="ARBA00022432"/>
    </source>
</evidence>
<feature type="binding site" evidence="8">
    <location>
        <begin position="236"/>
        <end position="237"/>
    </location>
    <ligand>
        <name>substrate</name>
    </ligand>
</feature>
<keyword evidence="4 8" id="KW-0312">Gluconeogenesis</keyword>
<dbReference type="EC" id="5.3.1.1" evidence="8 9"/>
<dbReference type="HAMAP" id="MF_00147_B">
    <property type="entry name" value="TIM_B"/>
    <property type="match status" value="1"/>
</dbReference>
<dbReference type="InterPro" id="IPR000652">
    <property type="entry name" value="Triosephosphate_isomerase"/>
</dbReference>
<keyword evidence="7 8" id="KW-0413">Isomerase</keyword>
<dbReference type="PROSITE" id="PS00171">
    <property type="entry name" value="TIM_1"/>
    <property type="match status" value="1"/>
</dbReference>
<dbReference type="GO" id="GO:0019563">
    <property type="term" value="P:glycerol catabolic process"/>
    <property type="evidence" value="ECO:0007669"/>
    <property type="project" value="TreeGrafter"/>
</dbReference>
<dbReference type="GO" id="GO:0004807">
    <property type="term" value="F:triose-phosphate isomerase activity"/>
    <property type="evidence" value="ECO:0007669"/>
    <property type="project" value="UniProtKB-UniRule"/>
</dbReference>
<feature type="binding site" evidence="8">
    <location>
        <begin position="9"/>
        <end position="11"/>
    </location>
    <ligand>
        <name>substrate</name>
    </ligand>
</feature>
<dbReference type="InterPro" id="IPR013785">
    <property type="entry name" value="Aldolase_TIM"/>
</dbReference>
<comment type="subcellular location">
    <subcellularLocation>
        <location evidence="8 9">Cytoplasm</location>
    </subcellularLocation>
</comment>
<proteinExistence type="inferred from homology"/>
<dbReference type="FunFam" id="3.20.20.70:FF:000016">
    <property type="entry name" value="Triosephosphate isomerase"/>
    <property type="match status" value="1"/>
</dbReference>
<comment type="similarity">
    <text evidence="3 8 9">Belongs to the triosephosphate isomerase family.</text>
</comment>
<evidence type="ECO:0000256" key="6">
    <source>
        <dbReference type="ARBA" id="ARBA00023152"/>
    </source>
</evidence>
<dbReference type="CDD" id="cd00311">
    <property type="entry name" value="TIM"/>
    <property type="match status" value="1"/>
</dbReference>
<dbReference type="AlphaFoldDB" id="A0A2A2EYU7"/>
<evidence type="ECO:0000256" key="3">
    <source>
        <dbReference type="ARBA" id="ARBA00007422"/>
    </source>
</evidence>
<dbReference type="OrthoDB" id="9809429at2"/>
<evidence type="ECO:0000256" key="7">
    <source>
        <dbReference type="ARBA" id="ARBA00023235"/>
    </source>
</evidence>
<reference evidence="10 11" key="1">
    <citation type="submission" date="2017-08" db="EMBL/GenBank/DDBJ databases">
        <title>Halovibrio sewagensis sp. nov., isolated from wastewater of high salinity.</title>
        <authorList>
            <person name="Dong X."/>
            <person name="Zhang G."/>
        </authorList>
    </citation>
    <scope>NUCLEOTIDE SEQUENCE [LARGE SCALE GENOMIC DNA]</scope>
    <source>
        <strain evidence="10 11">YL5-2</strain>
    </source>
</reference>
<dbReference type="UniPathway" id="UPA00109">
    <property type="reaction ID" value="UER00189"/>
</dbReference>
<comment type="subunit">
    <text evidence="8 9">Homodimer.</text>
</comment>
<feature type="active site" description="Electrophile" evidence="8">
    <location>
        <position position="99"/>
    </location>
</feature>
<feature type="binding site" evidence="8">
    <location>
        <position position="215"/>
    </location>
    <ligand>
        <name>substrate</name>
    </ligand>
</feature>
<keyword evidence="5 8" id="KW-0963">Cytoplasm</keyword>
<dbReference type="PANTHER" id="PTHR21139:SF42">
    <property type="entry name" value="TRIOSEPHOSPHATE ISOMERASE"/>
    <property type="match status" value="1"/>
</dbReference>
<evidence type="ECO:0000256" key="5">
    <source>
        <dbReference type="ARBA" id="ARBA00022490"/>
    </source>
</evidence>
<evidence type="ECO:0000313" key="10">
    <source>
        <dbReference type="EMBL" id="PAU77720.1"/>
    </source>
</evidence>
<keyword evidence="6 8" id="KW-0324">Glycolysis</keyword>
<dbReference type="UniPathway" id="UPA00138"/>
<comment type="pathway">
    <text evidence="2">Carbohydrate metabolism; erythritol degradation.</text>
</comment>
<comment type="pathway">
    <text evidence="8 9">Carbohydrate biosynthesis; gluconeogenesis.</text>
</comment>
<accession>A0A2A2EYU7</accession>
<dbReference type="InterPro" id="IPR020861">
    <property type="entry name" value="Triosephosphate_isomerase_AS"/>
</dbReference>
<organism evidence="10 11">
    <name type="scientific">Halovibrio salipaludis</name>
    <dbReference type="NCBI Taxonomy" id="2032626"/>
    <lineage>
        <taxon>Bacteria</taxon>
        <taxon>Pseudomonadati</taxon>
        <taxon>Pseudomonadota</taxon>
        <taxon>Gammaproteobacteria</taxon>
        <taxon>Oceanospirillales</taxon>
        <taxon>Halomonadaceae</taxon>
        <taxon>Halovibrio</taxon>
    </lineage>
</organism>
<dbReference type="GO" id="GO:0006094">
    <property type="term" value="P:gluconeogenesis"/>
    <property type="evidence" value="ECO:0007669"/>
    <property type="project" value="UniProtKB-UniRule"/>
</dbReference>
<comment type="caution">
    <text evidence="10">The sequence shown here is derived from an EMBL/GenBank/DDBJ whole genome shotgun (WGS) entry which is preliminary data.</text>
</comment>
<name>A0A2A2EYU7_9GAMM</name>
<dbReference type="EMBL" id="NSKD01000009">
    <property type="protein sequence ID" value="PAU77720.1"/>
    <property type="molecule type" value="Genomic_DNA"/>
</dbReference>
<protein>
    <recommendedName>
        <fullName evidence="8 9">Triosephosphate isomerase</fullName>
        <shortName evidence="8">TIM</shortName>
        <shortName evidence="8">TPI</shortName>
        <ecNumber evidence="8 9">5.3.1.1</ecNumber>
    </recommendedName>
    <alternativeName>
        <fullName evidence="8">Triose-phosphate isomerase</fullName>
    </alternativeName>
</protein>
<dbReference type="PROSITE" id="PS51440">
    <property type="entry name" value="TIM_2"/>
    <property type="match status" value="1"/>
</dbReference>
<dbReference type="InterPro" id="IPR035990">
    <property type="entry name" value="TIM_sf"/>
</dbReference>
<evidence type="ECO:0000256" key="8">
    <source>
        <dbReference type="HAMAP-Rule" id="MF_00147"/>
    </source>
</evidence>
<dbReference type="GO" id="GO:0046166">
    <property type="term" value="P:glyceraldehyde-3-phosphate biosynthetic process"/>
    <property type="evidence" value="ECO:0007669"/>
    <property type="project" value="TreeGrafter"/>
</dbReference>
<dbReference type="Proteomes" id="UP000218896">
    <property type="component" value="Unassembled WGS sequence"/>
</dbReference>
<evidence type="ECO:0000313" key="11">
    <source>
        <dbReference type="Proteomes" id="UP000218896"/>
    </source>
</evidence>
<dbReference type="InterPro" id="IPR022896">
    <property type="entry name" value="TrioseP_Isoase_bac/euk"/>
</dbReference>
<dbReference type="SUPFAM" id="SSF51351">
    <property type="entry name" value="Triosephosphate isomerase (TIM)"/>
    <property type="match status" value="1"/>
</dbReference>
<sequence length="252" mass="26397">MRRRLIAANWKLNGTGAFAAEYAAELVPALEGLDPAVEVAVMPPAILLPALRESLNESSGRRVMVGVQDVSAWEAGAYTGEVAASMVADQHGSFAIIGHSERRQYWSESDGRINAKVLQALSAGLDPILCVGETEAEREAGDTEAVVARQIREALADVPESDWRHVCVAYEPVWAIGTGKSATAEQAQAVHAHIRGVLGELDPAATETPVIYGGSVKPETAGELFAQPDIDGGLIGGASLNAADFAAICRAG</sequence>
<keyword evidence="11" id="KW-1185">Reference proteome</keyword>
<evidence type="ECO:0000256" key="1">
    <source>
        <dbReference type="ARBA" id="ARBA00004680"/>
    </source>
</evidence>
<feature type="active site" description="Proton acceptor" evidence="8">
    <location>
        <position position="171"/>
    </location>
</feature>
<comment type="pathway">
    <text evidence="1 8 9">Carbohydrate degradation; glycolysis; D-glyceraldehyde 3-phosphate from glycerone phosphate: step 1/1.</text>
</comment>
<gene>
    <name evidence="8" type="primary">tpiA</name>
    <name evidence="10" type="ORF">CK501_14790</name>
</gene>
<dbReference type="Pfam" id="PF00121">
    <property type="entry name" value="TIM"/>
    <property type="match status" value="1"/>
</dbReference>
<dbReference type="NCBIfam" id="TIGR00419">
    <property type="entry name" value="tim"/>
    <property type="match status" value="1"/>
</dbReference>
<dbReference type="PANTHER" id="PTHR21139">
    <property type="entry name" value="TRIOSEPHOSPHATE ISOMERASE"/>
    <property type="match status" value="1"/>
</dbReference>
<dbReference type="Gene3D" id="3.20.20.70">
    <property type="entry name" value="Aldolase class I"/>
    <property type="match status" value="1"/>
</dbReference>